<dbReference type="PANTHER" id="PTHR30509:SF9">
    <property type="entry name" value="MULTIDRUG RESISTANCE PROTEIN MDTO"/>
    <property type="match status" value="1"/>
</dbReference>
<name>B2ICG1_BEII9</name>
<feature type="transmembrane region" description="Helical" evidence="7">
    <location>
        <begin position="348"/>
        <end position="373"/>
    </location>
</feature>
<dbReference type="eggNOG" id="COG1289">
    <property type="taxonomic scope" value="Bacteria"/>
</dbReference>
<gene>
    <name evidence="8" type="ordered locus">Bind_0194</name>
</gene>
<keyword evidence="6 7" id="KW-0472">Membrane</keyword>
<feature type="transmembrane region" description="Helical" evidence="7">
    <location>
        <begin position="145"/>
        <end position="164"/>
    </location>
</feature>
<feature type="transmembrane region" description="Helical" evidence="7">
    <location>
        <begin position="114"/>
        <end position="133"/>
    </location>
</feature>
<sequence>MAAPSLASLLTPFPGRLAFAARLALTCALTVLIAETYETLEIALSAYIVFFLTKEDRVSSIIMHISGLILITLIIGLIFLLAILVIDQPVWRVTTMALISFLVLFLGSASKLRAIAPILALVVAYALDLLGLIPQGELATRALLHAWLLIGVPVFAGLIVNLGLGTPPRLLAERTFVARLRAVAAVLRGTGSTAQERLESLLHDGNAALAKYLNFARIEHTSTAKDLAALQAAAASSFRLMALTDSLAALPSPPSSPEDRDKLAATAEAMAAIFETGRYPIDIEASLPSDAAPVLADMDGTLQHFTLAPPEAKAQKPKPKQKSGFFLPDAFSNPAHVRHALKTTAAAMICYIFYLQIDWSGIHTCLITCYIVSLGSAAETARKMMLRFIGAVIGAAPGMLMLVFVMPHLESIGALMILVFLGAFVAAWVAAGGERIAYAGFQIAFAFFLSAIQGYGPGFDLTVARDRVIGIFVGNLVMYVMATQVWPVSVSQRIGETIKASLRGLRDMAKSASQPEWNTGALAARNALTTLEDEIELVAFEPSALRPREDWIAARAQVSTELETTFRLLAPLTPADGPASLADCAAQFDQLVGPASAEEDRVAASVEASPGTSAAPTGTIVTDAARTALRQQIDRLTRALNTASDIPATGTIQQASHATV</sequence>
<dbReference type="EMBL" id="CP001016">
    <property type="protein sequence ID" value="ACB93850.1"/>
    <property type="molecule type" value="Genomic_DNA"/>
</dbReference>
<reference evidence="8 9" key="2">
    <citation type="journal article" date="2010" name="J. Bacteriol.">
        <title>Complete genome sequence of Beijerinckia indica subsp. indica.</title>
        <authorList>
            <person name="Tamas I."/>
            <person name="Dedysh S.N."/>
            <person name="Liesack W."/>
            <person name="Stott M.B."/>
            <person name="Alam M."/>
            <person name="Murrell J.C."/>
            <person name="Dunfield P.F."/>
        </authorList>
    </citation>
    <scope>NUCLEOTIDE SEQUENCE [LARGE SCALE GENOMIC DNA]</scope>
    <source>
        <strain evidence="9">ATCC 9039 / DSM 1715 / NCIMB 8712</strain>
    </source>
</reference>
<evidence type="ECO:0000256" key="4">
    <source>
        <dbReference type="ARBA" id="ARBA00022692"/>
    </source>
</evidence>
<keyword evidence="4 7" id="KW-0812">Transmembrane</keyword>
<feature type="transmembrane region" description="Helical" evidence="7">
    <location>
        <begin position="65"/>
        <end position="84"/>
    </location>
</feature>
<dbReference type="OrthoDB" id="105720at2"/>
<dbReference type="Pfam" id="PF04632">
    <property type="entry name" value="FUSC"/>
    <property type="match status" value="1"/>
</dbReference>
<dbReference type="GO" id="GO:0005886">
    <property type="term" value="C:plasma membrane"/>
    <property type="evidence" value="ECO:0007669"/>
    <property type="project" value="UniProtKB-SubCell"/>
</dbReference>
<feature type="transmembrane region" description="Helical" evidence="7">
    <location>
        <begin position="412"/>
        <end position="430"/>
    </location>
</feature>
<dbReference type="GO" id="GO:0022857">
    <property type="term" value="F:transmembrane transporter activity"/>
    <property type="evidence" value="ECO:0007669"/>
    <property type="project" value="InterPro"/>
</dbReference>
<evidence type="ECO:0000256" key="6">
    <source>
        <dbReference type="ARBA" id="ARBA00023136"/>
    </source>
</evidence>
<evidence type="ECO:0000256" key="5">
    <source>
        <dbReference type="ARBA" id="ARBA00022989"/>
    </source>
</evidence>
<protein>
    <submittedName>
        <fullName evidence="8">Fusaric acid resistance protein conserved region</fullName>
    </submittedName>
</protein>
<evidence type="ECO:0000256" key="1">
    <source>
        <dbReference type="ARBA" id="ARBA00004651"/>
    </source>
</evidence>
<evidence type="ECO:0000313" key="9">
    <source>
        <dbReference type="Proteomes" id="UP000001695"/>
    </source>
</evidence>
<evidence type="ECO:0000256" key="2">
    <source>
        <dbReference type="ARBA" id="ARBA00022448"/>
    </source>
</evidence>
<keyword evidence="9" id="KW-1185">Reference proteome</keyword>
<dbReference type="RefSeq" id="WP_012383208.1">
    <property type="nucleotide sequence ID" value="NC_010581.1"/>
</dbReference>
<dbReference type="AlphaFoldDB" id="B2ICG1"/>
<comment type="subcellular location">
    <subcellularLocation>
        <location evidence="1">Cell membrane</location>
        <topology evidence="1">Multi-pass membrane protein</topology>
    </subcellularLocation>
</comment>
<evidence type="ECO:0000256" key="3">
    <source>
        <dbReference type="ARBA" id="ARBA00022475"/>
    </source>
</evidence>
<feature type="transmembrane region" description="Helical" evidence="7">
    <location>
        <begin position="36"/>
        <end position="53"/>
    </location>
</feature>
<keyword evidence="3" id="KW-1003">Cell membrane</keyword>
<proteinExistence type="predicted"/>
<feature type="transmembrane region" description="Helical" evidence="7">
    <location>
        <begin position="90"/>
        <end position="107"/>
    </location>
</feature>
<feature type="transmembrane region" description="Helical" evidence="7">
    <location>
        <begin position="468"/>
        <end position="486"/>
    </location>
</feature>
<dbReference type="InterPro" id="IPR006726">
    <property type="entry name" value="PHBA_efflux_AaeB/fusaric-R"/>
</dbReference>
<dbReference type="PANTHER" id="PTHR30509">
    <property type="entry name" value="P-HYDROXYBENZOIC ACID EFFLUX PUMP SUBUNIT-RELATED"/>
    <property type="match status" value="1"/>
</dbReference>
<dbReference type="STRING" id="395963.Bind_0194"/>
<feature type="transmembrane region" description="Helical" evidence="7">
    <location>
        <begin position="385"/>
        <end position="405"/>
    </location>
</feature>
<dbReference type="Proteomes" id="UP000001695">
    <property type="component" value="Chromosome"/>
</dbReference>
<reference evidence="9" key="1">
    <citation type="submission" date="2008-03" db="EMBL/GenBank/DDBJ databases">
        <title>Complete sequence of chromosome of Beijerinckia indica subsp. indica ATCC 9039.</title>
        <authorList>
            <consortium name="US DOE Joint Genome Institute"/>
            <person name="Copeland A."/>
            <person name="Lucas S."/>
            <person name="Lapidus A."/>
            <person name="Glavina del Rio T."/>
            <person name="Dalin E."/>
            <person name="Tice H."/>
            <person name="Bruce D."/>
            <person name="Goodwin L."/>
            <person name="Pitluck S."/>
            <person name="LaButti K."/>
            <person name="Schmutz J."/>
            <person name="Larimer F."/>
            <person name="Land M."/>
            <person name="Hauser L."/>
            <person name="Kyrpides N."/>
            <person name="Mikhailova N."/>
            <person name="Dunfield P.F."/>
            <person name="Dedysh S.N."/>
            <person name="Liesack W."/>
            <person name="Saw J.H."/>
            <person name="Alam M."/>
            <person name="Chen Y."/>
            <person name="Murrell J.C."/>
            <person name="Richardson P."/>
        </authorList>
    </citation>
    <scope>NUCLEOTIDE SEQUENCE [LARGE SCALE GENOMIC DNA]</scope>
    <source>
        <strain evidence="9">ATCC 9039 / DSM 1715 / NCIMB 8712</strain>
    </source>
</reference>
<dbReference type="KEGG" id="bid:Bind_0194"/>
<accession>B2ICG1</accession>
<evidence type="ECO:0000313" key="8">
    <source>
        <dbReference type="EMBL" id="ACB93850.1"/>
    </source>
</evidence>
<evidence type="ECO:0000256" key="7">
    <source>
        <dbReference type="SAM" id="Phobius"/>
    </source>
</evidence>
<keyword evidence="2" id="KW-0813">Transport</keyword>
<dbReference type="HOGENOM" id="CLU_023392_0_0_5"/>
<keyword evidence="5 7" id="KW-1133">Transmembrane helix</keyword>
<feature type="transmembrane region" description="Helical" evidence="7">
    <location>
        <begin position="436"/>
        <end position="456"/>
    </location>
</feature>
<organism evidence="8 9">
    <name type="scientific">Beijerinckia indica subsp. indica (strain ATCC 9039 / DSM 1715 / NCIMB 8712)</name>
    <dbReference type="NCBI Taxonomy" id="395963"/>
    <lineage>
        <taxon>Bacteria</taxon>
        <taxon>Pseudomonadati</taxon>
        <taxon>Pseudomonadota</taxon>
        <taxon>Alphaproteobacteria</taxon>
        <taxon>Hyphomicrobiales</taxon>
        <taxon>Beijerinckiaceae</taxon>
        <taxon>Beijerinckia</taxon>
    </lineage>
</organism>